<dbReference type="InterPro" id="IPR001451">
    <property type="entry name" value="Hexapep"/>
</dbReference>
<dbReference type="GO" id="GO:0016746">
    <property type="term" value="F:acyltransferase activity"/>
    <property type="evidence" value="ECO:0007669"/>
    <property type="project" value="UniProtKB-KW"/>
</dbReference>
<accession>A0AA37W9W7</accession>
<dbReference type="PANTHER" id="PTHR43300">
    <property type="entry name" value="ACETYLTRANSFERASE"/>
    <property type="match status" value="1"/>
</dbReference>
<dbReference type="Pfam" id="PF00132">
    <property type="entry name" value="Hexapep"/>
    <property type="match status" value="1"/>
</dbReference>
<reference evidence="6" key="1">
    <citation type="journal article" date="2019" name="Int. J. Syst. Evol. Microbiol.">
        <title>The Global Catalogue of Microorganisms (GCM) 10K type strain sequencing project: providing services to taxonomists for standard genome sequencing and annotation.</title>
        <authorList>
            <consortium name="The Broad Institute Genomics Platform"/>
            <consortium name="The Broad Institute Genome Sequencing Center for Infectious Disease"/>
            <person name="Wu L."/>
            <person name="Ma J."/>
        </authorList>
    </citation>
    <scope>NUCLEOTIDE SEQUENCE [LARGE SCALE GENOMIC DNA]</scope>
    <source>
        <strain evidence="6">NBRC 12467</strain>
    </source>
</reference>
<dbReference type="SUPFAM" id="SSF51161">
    <property type="entry name" value="Trimeric LpxA-like enzymes"/>
    <property type="match status" value="1"/>
</dbReference>
<dbReference type="PANTHER" id="PTHR43300:SF11">
    <property type="entry name" value="ACETYLTRANSFERASE RV3034C-RELATED"/>
    <property type="match status" value="1"/>
</dbReference>
<dbReference type="AlphaFoldDB" id="A0AA37W9W7"/>
<dbReference type="Proteomes" id="UP001156708">
    <property type="component" value="Unassembled WGS sequence"/>
</dbReference>
<dbReference type="InterPro" id="IPR018357">
    <property type="entry name" value="Hexapep_transf_CS"/>
</dbReference>
<comment type="caution">
    <text evidence="5">The sequence shown here is derived from an EMBL/GenBank/DDBJ whole genome shotgun (WGS) entry which is preliminary data.</text>
</comment>
<organism evidence="5 6">
    <name type="scientific">Gluconobacter sphaericus NBRC 12467</name>
    <dbReference type="NCBI Taxonomy" id="1307951"/>
    <lineage>
        <taxon>Bacteria</taxon>
        <taxon>Pseudomonadati</taxon>
        <taxon>Pseudomonadota</taxon>
        <taxon>Alphaproteobacteria</taxon>
        <taxon>Acetobacterales</taxon>
        <taxon>Acetobacteraceae</taxon>
        <taxon>Gluconobacter</taxon>
    </lineage>
</organism>
<comment type="similarity">
    <text evidence="1">Belongs to the transferase hexapeptide repeat family.</text>
</comment>
<dbReference type="Gene3D" id="2.160.10.10">
    <property type="entry name" value="Hexapeptide repeat proteins"/>
    <property type="match status" value="1"/>
</dbReference>
<keyword evidence="3" id="KW-0677">Repeat</keyword>
<dbReference type="EMBL" id="BSNZ01000003">
    <property type="protein sequence ID" value="GLQ83349.1"/>
    <property type="molecule type" value="Genomic_DNA"/>
</dbReference>
<keyword evidence="2" id="KW-0808">Transferase</keyword>
<gene>
    <name evidence="5" type="ORF">GCM10007872_02570</name>
</gene>
<evidence type="ECO:0000256" key="2">
    <source>
        <dbReference type="ARBA" id="ARBA00022679"/>
    </source>
</evidence>
<name>A0AA37W9W7_9PROT</name>
<evidence type="ECO:0000256" key="3">
    <source>
        <dbReference type="ARBA" id="ARBA00022737"/>
    </source>
</evidence>
<protein>
    <submittedName>
        <fullName evidence="5">Acetyltransferase</fullName>
    </submittedName>
</protein>
<evidence type="ECO:0000256" key="1">
    <source>
        <dbReference type="ARBA" id="ARBA00007274"/>
    </source>
</evidence>
<dbReference type="InterPro" id="IPR050179">
    <property type="entry name" value="Trans_hexapeptide_repeat"/>
</dbReference>
<proteinExistence type="inferred from homology"/>
<evidence type="ECO:0000313" key="6">
    <source>
        <dbReference type="Proteomes" id="UP001156708"/>
    </source>
</evidence>
<keyword evidence="6" id="KW-1185">Reference proteome</keyword>
<sequence>MPVSFGKNVFQALTRYALAAQIDEWGWDIGPHTYGAPTVLEVEEAGLRIGDYCSIGPGVTIILGNHRADLVSTYPFRTLSHFWPSAAEGERDHSSKGDVIIGNDVWIGAHATIMSGVTIGDGAVIAAQALVTKSVPPYAIVGGNPAKVIRYRFSETVIARLLALAWWKWPETLVEERSGRLMSDDIEAFLDLYENASYGSGDGSS</sequence>
<dbReference type="InterPro" id="IPR011004">
    <property type="entry name" value="Trimer_LpxA-like_sf"/>
</dbReference>
<evidence type="ECO:0000256" key="4">
    <source>
        <dbReference type="ARBA" id="ARBA00023315"/>
    </source>
</evidence>
<evidence type="ECO:0000313" key="5">
    <source>
        <dbReference type="EMBL" id="GLQ83349.1"/>
    </source>
</evidence>
<dbReference type="CDD" id="cd03349">
    <property type="entry name" value="LbH_XAT"/>
    <property type="match status" value="1"/>
</dbReference>
<keyword evidence="4" id="KW-0012">Acyltransferase</keyword>
<dbReference type="PROSITE" id="PS00101">
    <property type="entry name" value="HEXAPEP_TRANSFERASES"/>
    <property type="match status" value="1"/>
</dbReference>